<evidence type="ECO:0000256" key="1">
    <source>
        <dbReference type="SAM" id="MobiDB-lite"/>
    </source>
</evidence>
<reference evidence="3 4" key="1">
    <citation type="journal article" name="Sci. Rep.">
        <title>Genome-scale phylogenetic analyses confirm Olpidium as the closest living zoosporic fungus to the non-flagellated, terrestrial fungi.</title>
        <authorList>
            <person name="Chang Y."/>
            <person name="Rochon D."/>
            <person name="Sekimoto S."/>
            <person name="Wang Y."/>
            <person name="Chovatia M."/>
            <person name="Sandor L."/>
            <person name="Salamov A."/>
            <person name="Grigoriev I.V."/>
            <person name="Stajich J.E."/>
            <person name="Spatafora J.W."/>
        </authorList>
    </citation>
    <scope>NUCLEOTIDE SEQUENCE [LARGE SCALE GENOMIC DNA]</scope>
    <source>
        <strain evidence="3">S191</strain>
    </source>
</reference>
<feature type="compositionally biased region" description="Basic and acidic residues" evidence="1">
    <location>
        <begin position="282"/>
        <end position="291"/>
    </location>
</feature>
<dbReference type="EMBL" id="JAEFCI010006732">
    <property type="protein sequence ID" value="KAG5459505.1"/>
    <property type="molecule type" value="Genomic_DNA"/>
</dbReference>
<feature type="transmembrane region" description="Helical" evidence="2">
    <location>
        <begin position="48"/>
        <end position="68"/>
    </location>
</feature>
<keyword evidence="2" id="KW-1133">Transmembrane helix</keyword>
<keyword evidence="2" id="KW-0812">Transmembrane</keyword>
<accession>A0A8H7ZUD8</accession>
<sequence length="318" mass="33288">VSWVIAFISACVAAGLRNAAEDDALPSRGGAARRAPDPVLLVPPLSPLTWFVIVFNLFLLAGYVVAAGGPGRLDKYRRIVSLDPGTANIVFLTLEASAYVQRQLPSQLGLAAGLIMLDMIYFLWIIAVGAEDGTLAKRLTVEAELPALRPARQNGIADGGGGAGDGGEAGSTGGGRSPARAAPTPAPMAAPAVAVPAVAKAAKRPVSMANSVETTMTEYALKAQALYPCAYDDRPLFFVEEKTTAEERTVNVCLAVAVTLAPARFLSDSASADDPNELTFEQVRRNGRGEPPHPPPPHSLLPSSPPVSKMFLLAQKNK</sequence>
<dbReference type="AlphaFoldDB" id="A0A8H7ZUD8"/>
<evidence type="ECO:0000313" key="4">
    <source>
        <dbReference type="Proteomes" id="UP000673691"/>
    </source>
</evidence>
<feature type="transmembrane region" description="Helical" evidence="2">
    <location>
        <begin position="108"/>
        <end position="130"/>
    </location>
</feature>
<name>A0A8H7ZUD8_9FUNG</name>
<feature type="compositionally biased region" description="Pro residues" evidence="1">
    <location>
        <begin position="292"/>
        <end position="305"/>
    </location>
</feature>
<keyword evidence="2" id="KW-0472">Membrane</keyword>
<feature type="region of interest" description="Disordered" evidence="1">
    <location>
        <begin position="268"/>
        <end position="307"/>
    </location>
</feature>
<gene>
    <name evidence="3" type="ORF">BJ554DRAFT_83</name>
</gene>
<proteinExistence type="predicted"/>
<comment type="caution">
    <text evidence="3">The sequence shown here is derived from an EMBL/GenBank/DDBJ whole genome shotgun (WGS) entry which is preliminary data.</text>
</comment>
<keyword evidence="4" id="KW-1185">Reference proteome</keyword>
<protein>
    <submittedName>
        <fullName evidence="3">Uncharacterized protein</fullName>
    </submittedName>
</protein>
<evidence type="ECO:0000256" key="2">
    <source>
        <dbReference type="SAM" id="Phobius"/>
    </source>
</evidence>
<dbReference type="Proteomes" id="UP000673691">
    <property type="component" value="Unassembled WGS sequence"/>
</dbReference>
<feature type="non-terminal residue" evidence="3">
    <location>
        <position position="1"/>
    </location>
</feature>
<evidence type="ECO:0000313" key="3">
    <source>
        <dbReference type="EMBL" id="KAG5459505.1"/>
    </source>
</evidence>
<organism evidence="3 4">
    <name type="scientific">Olpidium bornovanus</name>
    <dbReference type="NCBI Taxonomy" id="278681"/>
    <lineage>
        <taxon>Eukaryota</taxon>
        <taxon>Fungi</taxon>
        <taxon>Fungi incertae sedis</taxon>
        <taxon>Olpidiomycota</taxon>
        <taxon>Olpidiomycotina</taxon>
        <taxon>Olpidiomycetes</taxon>
        <taxon>Olpidiales</taxon>
        <taxon>Olpidiaceae</taxon>
        <taxon>Olpidium</taxon>
    </lineage>
</organism>
<feature type="compositionally biased region" description="Gly residues" evidence="1">
    <location>
        <begin position="157"/>
        <end position="176"/>
    </location>
</feature>
<feature type="region of interest" description="Disordered" evidence="1">
    <location>
        <begin position="152"/>
        <end position="186"/>
    </location>
</feature>